<evidence type="ECO:0000256" key="3">
    <source>
        <dbReference type="ARBA" id="ARBA00023125"/>
    </source>
</evidence>
<dbReference type="PRINTS" id="PR00455">
    <property type="entry name" value="HTHTETR"/>
</dbReference>
<dbReference type="InterPro" id="IPR050109">
    <property type="entry name" value="HTH-type_TetR-like_transc_reg"/>
</dbReference>
<keyword evidence="4" id="KW-0804">Transcription</keyword>
<gene>
    <name evidence="7" type="ORF">GCM10023187_57370</name>
</gene>
<proteinExistence type="predicted"/>
<protein>
    <submittedName>
        <fullName evidence="7">TetR/AcrR family transcriptional regulator</fullName>
    </submittedName>
</protein>
<name>A0ABP8L3L4_9BACT</name>
<evidence type="ECO:0000256" key="4">
    <source>
        <dbReference type="ARBA" id="ARBA00023163"/>
    </source>
</evidence>
<evidence type="ECO:0000256" key="5">
    <source>
        <dbReference type="PROSITE-ProRule" id="PRU00335"/>
    </source>
</evidence>
<dbReference type="PROSITE" id="PS50977">
    <property type="entry name" value="HTH_TETR_2"/>
    <property type="match status" value="1"/>
</dbReference>
<keyword evidence="3 5" id="KW-0238">DNA-binding</keyword>
<keyword evidence="8" id="KW-1185">Reference proteome</keyword>
<dbReference type="InterPro" id="IPR009057">
    <property type="entry name" value="Homeodomain-like_sf"/>
</dbReference>
<dbReference type="SUPFAM" id="SSF46689">
    <property type="entry name" value="Homeodomain-like"/>
    <property type="match status" value="1"/>
</dbReference>
<keyword evidence="2" id="KW-0805">Transcription regulation</keyword>
<dbReference type="PANTHER" id="PTHR30055">
    <property type="entry name" value="HTH-TYPE TRANSCRIPTIONAL REGULATOR RUTR"/>
    <property type="match status" value="1"/>
</dbReference>
<sequence length="200" mass="23505">MKEKILTEAESLFWKYGVKSITMDDIARQLGISKKTIYQHFADKEAIVYQVVKDKLERDEKEYQCHFRGAGNPVEEILKVSELLRQHAVTVNPSMMLDVQRHYPKAWQVFLKHKEDYILMSIRDNLQRGVREGFYRPDIDIDVMARLRIESVQLGFDERVFPGARANVMAVQEQLLHHFIRGLLTEKGFSVYNQYNLNTI</sequence>
<dbReference type="InterPro" id="IPR036271">
    <property type="entry name" value="Tet_transcr_reg_TetR-rel_C_sf"/>
</dbReference>
<accession>A0ABP8L3L4</accession>
<evidence type="ECO:0000313" key="8">
    <source>
        <dbReference type="Proteomes" id="UP001500936"/>
    </source>
</evidence>
<dbReference type="EMBL" id="BAABHB010000027">
    <property type="protein sequence ID" value="GAA4421459.1"/>
    <property type="molecule type" value="Genomic_DNA"/>
</dbReference>
<evidence type="ECO:0000313" key="7">
    <source>
        <dbReference type="EMBL" id="GAA4421459.1"/>
    </source>
</evidence>
<evidence type="ECO:0000259" key="6">
    <source>
        <dbReference type="PROSITE" id="PS50977"/>
    </source>
</evidence>
<comment type="caution">
    <text evidence="7">The sequence shown here is derived from an EMBL/GenBank/DDBJ whole genome shotgun (WGS) entry which is preliminary data.</text>
</comment>
<evidence type="ECO:0000256" key="2">
    <source>
        <dbReference type="ARBA" id="ARBA00023015"/>
    </source>
</evidence>
<dbReference type="PANTHER" id="PTHR30055:SF175">
    <property type="entry name" value="HTH-TYPE TRANSCRIPTIONAL REPRESSOR KSTR2"/>
    <property type="match status" value="1"/>
</dbReference>
<feature type="DNA-binding region" description="H-T-H motif" evidence="5">
    <location>
        <begin position="22"/>
        <end position="41"/>
    </location>
</feature>
<evidence type="ECO:0000256" key="1">
    <source>
        <dbReference type="ARBA" id="ARBA00022491"/>
    </source>
</evidence>
<dbReference type="Proteomes" id="UP001500936">
    <property type="component" value="Unassembled WGS sequence"/>
</dbReference>
<dbReference type="Gene3D" id="1.10.357.10">
    <property type="entry name" value="Tetracycline Repressor, domain 2"/>
    <property type="match status" value="1"/>
</dbReference>
<dbReference type="Gene3D" id="1.10.10.60">
    <property type="entry name" value="Homeodomain-like"/>
    <property type="match status" value="1"/>
</dbReference>
<keyword evidence="1" id="KW-0678">Repressor</keyword>
<dbReference type="InterPro" id="IPR001647">
    <property type="entry name" value="HTH_TetR"/>
</dbReference>
<dbReference type="SUPFAM" id="SSF48498">
    <property type="entry name" value="Tetracyclin repressor-like, C-terminal domain"/>
    <property type="match status" value="1"/>
</dbReference>
<feature type="domain" description="HTH tetR-type" evidence="6">
    <location>
        <begin position="1"/>
        <end position="59"/>
    </location>
</feature>
<dbReference type="Pfam" id="PF00440">
    <property type="entry name" value="TetR_N"/>
    <property type="match status" value="1"/>
</dbReference>
<reference evidence="8" key="1">
    <citation type="journal article" date="2019" name="Int. J. Syst. Evol. Microbiol.">
        <title>The Global Catalogue of Microorganisms (GCM) 10K type strain sequencing project: providing services to taxonomists for standard genome sequencing and annotation.</title>
        <authorList>
            <consortium name="The Broad Institute Genomics Platform"/>
            <consortium name="The Broad Institute Genome Sequencing Center for Infectious Disease"/>
            <person name="Wu L."/>
            <person name="Ma J."/>
        </authorList>
    </citation>
    <scope>NUCLEOTIDE SEQUENCE [LARGE SCALE GENOMIC DNA]</scope>
    <source>
        <strain evidence="8">JCM 17925</strain>
    </source>
</reference>
<organism evidence="7 8">
    <name type="scientific">Nibrella viscosa</name>
    <dbReference type="NCBI Taxonomy" id="1084524"/>
    <lineage>
        <taxon>Bacteria</taxon>
        <taxon>Pseudomonadati</taxon>
        <taxon>Bacteroidota</taxon>
        <taxon>Cytophagia</taxon>
        <taxon>Cytophagales</taxon>
        <taxon>Spirosomataceae</taxon>
        <taxon>Nibrella</taxon>
    </lineage>
</organism>
<dbReference type="RefSeq" id="WP_345271579.1">
    <property type="nucleotide sequence ID" value="NZ_BAABHB010000027.1"/>
</dbReference>